<comment type="similarity">
    <text evidence="1 7">Belongs to the N-acetylmuramoyl-L-alanine amidase 2 family.</text>
</comment>
<evidence type="ECO:0000313" key="13">
    <source>
        <dbReference type="Proteomes" id="UP001431783"/>
    </source>
</evidence>
<accession>A0AAW1UH16</accession>
<dbReference type="InterPro" id="IPR002502">
    <property type="entry name" value="Amidase_domain"/>
</dbReference>
<dbReference type="EMBL" id="JARQZJ010000070">
    <property type="protein sequence ID" value="KAK9881785.1"/>
    <property type="molecule type" value="Genomic_DNA"/>
</dbReference>
<evidence type="ECO:0000256" key="9">
    <source>
        <dbReference type="SAM" id="SignalP"/>
    </source>
</evidence>
<dbReference type="GO" id="GO:0008270">
    <property type="term" value="F:zinc ion binding"/>
    <property type="evidence" value="ECO:0007669"/>
    <property type="project" value="InterPro"/>
</dbReference>
<dbReference type="InterPro" id="IPR036505">
    <property type="entry name" value="Amidase/PGRP_sf"/>
</dbReference>
<dbReference type="PIRSF" id="PIRSF037945">
    <property type="entry name" value="PGRPs"/>
    <property type="match status" value="1"/>
</dbReference>
<feature type="disulfide bond" evidence="8">
    <location>
        <begin position="69"/>
        <end position="75"/>
    </location>
</feature>
<comment type="caution">
    <text evidence="12">The sequence shown here is derived from an EMBL/GenBank/DDBJ whole genome shotgun (WGS) entry which is preliminary data.</text>
</comment>
<dbReference type="SMART" id="SM00644">
    <property type="entry name" value="Ami_2"/>
    <property type="match status" value="1"/>
</dbReference>
<dbReference type="PANTHER" id="PTHR11022:SF74">
    <property type="entry name" value="PEPTIDOGLYCAN-RECOGNITION PROTEIN SA"/>
    <property type="match status" value="1"/>
</dbReference>
<feature type="signal peptide" evidence="9">
    <location>
        <begin position="1"/>
        <end position="25"/>
    </location>
</feature>
<feature type="chain" id="PRO_5043665583" description="Peptidoglycan-recognition protein" evidence="9">
    <location>
        <begin position="26"/>
        <end position="198"/>
    </location>
</feature>
<name>A0AAW1UH16_9CUCU</name>
<dbReference type="FunFam" id="3.40.80.10:FF:000001">
    <property type="entry name" value="Peptidoglycan recognition protein 1"/>
    <property type="match status" value="1"/>
</dbReference>
<keyword evidence="5 8" id="KW-1015">Disulfide bond</keyword>
<comment type="function">
    <text evidence="6">Peptidoglycan-recognition protein probably involved in innate immunity by binding to peptidoglycans (PGN) of bacteria and activating the prophenoloxidase (proPO) cascade immune response. Binds to 1,3-beta-D-glucan and PGN.</text>
</comment>
<evidence type="ECO:0000256" key="8">
    <source>
        <dbReference type="PIRSR" id="PIRSR037945-1"/>
    </source>
</evidence>
<dbReference type="GO" id="GO:0042834">
    <property type="term" value="F:peptidoglycan binding"/>
    <property type="evidence" value="ECO:0007669"/>
    <property type="project" value="InterPro"/>
</dbReference>
<organism evidence="12 13">
    <name type="scientific">Henosepilachna vigintioctopunctata</name>
    <dbReference type="NCBI Taxonomy" id="420089"/>
    <lineage>
        <taxon>Eukaryota</taxon>
        <taxon>Metazoa</taxon>
        <taxon>Ecdysozoa</taxon>
        <taxon>Arthropoda</taxon>
        <taxon>Hexapoda</taxon>
        <taxon>Insecta</taxon>
        <taxon>Pterygota</taxon>
        <taxon>Neoptera</taxon>
        <taxon>Endopterygota</taxon>
        <taxon>Coleoptera</taxon>
        <taxon>Polyphaga</taxon>
        <taxon>Cucujiformia</taxon>
        <taxon>Coccinelloidea</taxon>
        <taxon>Coccinellidae</taxon>
        <taxon>Epilachninae</taxon>
        <taxon>Epilachnini</taxon>
        <taxon>Henosepilachna</taxon>
    </lineage>
</organism>
<keyword evidence="13" id="KW-1185">Reference proteome</keyword>
<feature type="disulfide bond" evidence="8">
    <location>
        <begin position="32"/>
        <end position="155"/>
    </location>
</feature>
<dbReference type="InterPro" id="IPR017331">
    <property type="entry name" value="Peptidoglycan_recognition"/>
</dbReference>
<dbReference type="GO" id="GO:0008745">
    <property type="term" value="F:N-acetylmuramoyl-L-alanine amidase activity"/>
    <property type="evidence" value="ECO:0007669"/>
    <property type="project" value="InterPro"/>
</dbReference>
<evidence type="ECO:0000259" key="11">
    <source>
        <dbReference type="SMART" id="SM00701"/>
    </source>
</evidence>
<evidence type="ECO:0000256" key="6">
    <source>
        <dbReference type="ARBA" id="ARBA00057187"/>
    </source>
</evidence>
<evidence type="ECO:0000256" key="4">
    <source>
        <dbReference type="ARBA" id="ARBA00022859"/>
    </source>
</evidence>
<dbReference type="SUPFAM" id="SSF55846">
    <property type="entry name" value="N-acetylmuramoyl-L-alanine amidase-like"/>
    <property type="match status" value="1"/>
</dbReference>
<evidence type="ECO:0000256" key="5">
    <source>
        <dbReference type="ARBA" id="ARBA00023157"/>
    </source>
</evidence>
<dbReference type="Proteomes" id="UP001431783">
    <property type="component" value="Unassembled WGS sequence"/>
</dbReference>
<evidence type="ECO:0000256" key="7">
    <source>
        <dbReference type="PIRNR" id="PIRNR037945"/>
    </source>
</evidence>
<proteinExistence type="inferred from homology"/>
<reference evidence="12 13" key="1">
    <citation type="submission" date="2023-03" db="EMBL/GenBank/DDBJ databases">
        <title>Genome insight into feeding habits of ladybird beetles.</title>
        <authorList>
            <person name="Li H.-S."/>
            <person name="Huang Y.-H."/>
            <person name="Pang H."/>
        </authorList>
    </citation>
    <scope>NUCLEOTIDE SEQUENCE [LARGE SCALE GENOMIC DNA]</scope>
    <source>
        <strain evidence="12">SYSU_2023b</strain>
        <tissue evidence="12">Whole body</tissue>
    </source>
</reference>
<protein>
    <recommendedName>
        <fullName evidence="7">Peptidoglycan-recognition protein</fullName>
    </recommendedName>
</protein>
<dbReference type="GO" id="GO:0045087">
    <property type="term" value="P:innate immune response"/>
    <property type="evidence" value="ECO:0007669"/>
    <property type="project" value="UniProtKB-KW"/>
</dbReference>
<dbReference type="CDD" id="cd06583">
    <property type="entry name" value="PGRP"/>
    <property type="match status" value="1"/>
</dbReference>
<evidence type="ECO:0000313" key="12">
    <source>
        <dbReference type="EMBL" id="KAK9881785.1"/>
    </source>
</evidence>
<dbReference type="Pfam" id="PF01510">
    <property type="entry name" value="Amidase_2"/>
    <property type="match status" value="1"/>
</dbReference>
<dbReference type="Gene3D" id="3.40.80.10">
    <property type="entry name" value="Peptidoglycan recognition protein-like"/>
    <property type="match status" value="1"/>
</dbReference>
<keyword evidence="3 9" id="KW-0732">Signal</keyword>
<dbReference type="InterPro" id="IPR015510">
    <property type="entry name" value="PGRP"/>
</dbReference>
<sequence length="198" mass="22075">MDSNGIFTKLLVITVLLPLFSITAGTDLPDICPEIVPRSRWGAMDPLEIDYTIIPLQYIIVHHTVTPTCKTEASCSDMLTSIQNFHMNTLDFHDIGYNFMVGGDGKIYEGAGWHKVGAHTYKFNTKSIGLAFIGNFSNALPEDISLKAAKDFIECGIRLGELDEKVKLLGAKQVSSTLSPGLKLFRELKKWKHWSENK</sequence>
<evidence type="ECO:0000256" key="3">
    <source>
        <dbReference type="ARBA" id="ARBA00022729"/>
    </source>
</evidence>
<dbReference type="InterPro" id="IPR006619">
    <property type="entry name" value="PGRP_domain_met/bac"/>
</dbReference>
<dbReference type="PANTHER" id="PTHR11022">
    <property type="entry name" value="PEPTIDOGLYCAN RECOGNITION PROTEIN"/>
    <property type="match status" value="1"/>
</dbReference>
<dbReference type="AlphaFoldDB" id="A0AAW1UH16"/>
<dbReference type="GO" id="GO:0009253">
    <property type="term" value="P:peptidoglycan catabolic process"/>
    <property type="evidence" value="ECO:0007669"/>
    <property type="project" value="InterPro"/>
</dbReference>
<evidence type="ECO:0000256" key="1">
    <source>
        <dbReference type="ARBA" id="ARBA00007553"/>
    </source>
</evidence>
<evidence type="ECO:0000259" key="10">
    <source>
        <dbReference type="SMART" id="SM00644"/>
    </source>
</evidence>
<evidence type="ECO:0000256" key="2">
    <source>
        <dbReference type="ARBA" id="ARBA00022588"/>
    </source>
</evidence>
<gene>
    <name evidence="12" type="ORF">WA026_017302</name>
</gene>
<keyword evidence="2 7" id="KW-0399">Innate immunity</keyword>
<feature type="domain" description="Peptidoglycan recognition protein family" evidence="11">
    <location>
        <begin position="33"/>
        <end position="175"/>
    </location>
</feature>
<keyword evidence="4 7" id="KW-0391">Immunity</keyword>
<feature type="domain" description="N-acetylmuramoyl-L-alanine amidase" evidence="10">
    <location>
        <begin position="44"/>
        <end position="181"/>
    </location>
</feature>
<dbReference type="SMART" id="SM00701">
    <property type="entry name" value="PGRP"/>
    <property type="match status" value="1"/>
</dbReference>